<accession>A0A6H5HYM0</accession>
<organism evidence="1 2">
    <name type="scientific">Trichogramma brassicae</name>
    <dbReference type="NCBI Taxonomy" id="86971"/>
    <lineage>
        <taxon>Eukaryota</taxon>
        <taxon>Metazoa</taxon>
        <taxon>Ecdysozoa</taxon>
        <taxon>Arthropoda</taxon>
        <taxon>Hexapoda</taxon>
        <taxon>Insecta</taxon>
        <taxon>Pterygota</taxon>
        <taxon>Neoptera</taxon>
        <taxon>Endopterygota</taxon>
        <taxon>Hymenoptera</taxon>
        <taxon>Apocrita</taxon>
        <taxon>Proctotrupomorpha</taxon>
        <taxon>Chalcidoidea</taxon>
        <taxon>Trichogrammatidae</taxon>
        <taxon>Trichogramma</taxon>
    </lineage>
</organism>
<dbReference type="AlphaFoldDB" id="A0A6H5HYM0"/>
<proteinExistence type="predicted"/>
<sequence length="278" mass="30765">MRKGLVGITGTVTIRSKPNPFLHGLKTCSRRTLHKFQAPPEGHLHGESPEWPLGGYYALNQEPRGLQRSSGQPLGRQVCTLSVRTMLLTVTPQGKSTTHALVLSSDEPLAVAVQQIKKEDLHASILDQKPTTGFWQRRSAINFYEFVYAKSKDPKNRKHIKRYYKSKKENRLKFLNSSYNLDVLVAANLDKPTPLTSSIGLYATKSRVSTRSECVIVVKNTIILKSNGYGHPEGTFVDSWLGPATSTSLPKSRVAVASGHRCDAPRRCIISSNCIGNP</sequence>
<gene>
    <name evidence="1" type="ORF">TBRA_LOCUS827</name>
</gene>
<protein>
    <submittedName>
        <fullName evidence="1">Uncharacterized protein</fullName>
    </submittedName>
</protein>
<keyword evidence="2" id="KW-1185">Reference proteome</keyword>
<reference evidence="1 2" key="1">
    <citation type="submission" date="2020-02" db="EMBL/GenBank/DDBJ databases">
        <authorList>
            <person name="Ferguson B K."/>
        </authorList>
    </citation>
    <scope>NUCLEOTIDE SEQUENCE [LARGE SCALE GENOMIC DNA]</scope>
</reference>
<evidence type="ECO:0000313" key="1">
    <source>
        <dbReference type="EMBL" id="CAB0028688.1"/>
    </source>
</evidence>
<name>A0A6H5HYM0_9HYME</name>
<dbReference type="EMBL" id="CADCXV010000174">
    <property type="protein sequence ID" value="CAB0028688.1"/>
    <property type="molecule type" value="Genomic_DNA"/>
</dbReference>
<dbReference type="Proteomes" id="UP000479190">
    <property type="component" value="Unassembled WGS sequence"/>
</dbReference>
<evidence type="ECO:0000313" key="2">
    <source>
        <dbReference type="Proteomes" id="UP000479190"/>
    </source>
</evidence>